<keyword evidence="3" id="KW-1185">Reference proteome</keyword>
<dbReference type="Proteomes" id="UP000242875">
    <property type="component" value="Unassembled WGS sequence"/>
</dbReference>
<feature type="compositionally biased region" description="Polar residues" evidence="1">
    <location>
        <begin position="1"/>
        <end position="16"/>
    </location>
</feature>
<gene>
    <name evidence="2" type="ORF">BZG36_04569</name>
</gene>
<protein>
    <submittedName>
        <fullName evidence="2">Uncharacterized protein</fullName>
    </submittedName>
</protein>
<sequence length="76" mass="8438">MSSCYSHFKNASASTQELEKEDTVTLVWDTTLEDTEEKLASVDGLISAPATCEVCGQWMPSHAPRCPRRGVHPSQW</sequence>
<dbReference type="AlphaFoldDB" id="A0A261XUP6"/>
<evidence type="ECO:0000256" key="1">
    <source>
        <dbReference type="SAM" id="MobiDB-lite"/>
    </source>
</evidence>
<comment type="caution">
    <text evidence="2">The sequence shown here is derived from an EMBL/GenBank/DDBJ whole genome shotgun (WGS) entry which is preliminary data.</text>
</comment>
<organism evidence="2 3">
    <name type="scientific">Bifiguratus adelaidae</name>
    <dbReference type="NCBI Taxonomy" id="1938954"/>
    <lineage>
        <taxon>Eukaryota</taxon>
        <taxon>Fungi</taxon>
        <taxon>Fungi incertae sedis</taxon>
        <taxon>Mucoromycota</taxon>
        <taxon>Mucoromycotina</taxon>
        <taxon>Endogonomycetes</taxon>
        <taxon>Endogonales</taxon>
        <taxon>Endogonales incertae sedis</taxon>
        <taxon>Bifiguratus</taxon>
    </lineage>
</organism>
<dbReference type="EMBL" id="MVBO01000190">
    <property type="protein sequence ID" value="OZJ02097.1"/>
    <property type="molecule type" value="Genomic_DNA"/>
</dbReference>
<reference evidence="2 3" key="1">
    <citation type="journal article" date="2017" name="Mycologia">
        <title>Bifiguratus adelaidae, gen. et sp. nov., a new member of Mucoromycotina in endophytic and soil-dwelling habitats.</title>
        <authorList>
            <person name="Torres-Cruz T.J."/>
            <person name="Billingsley Tobias T.L."/>
            <person name="Almatruk M."/>
            <person name="Hesse C."/>
            <person name="Kuske C.R."/>
            <person name="Desiro A."/>
            <person name="Benucci G.M."/>
            <person name="Bonito G."/>
            <person name="Stajich J.E."/>
            <person name="Dunlap C."/>
            <person name="Arnold A.E."/>
            <person name="Porras-Alfaro A."/>
        </authorList>
    </citation>
    <scope>NUCLEOTIDE SEQUENCE [LARGE SCALE GENOMIC DNA]</scope>
    <source>
        <strain evidence="2 3">AZ0501</strain>
    </source>
</reference>
<feature type="region of interest" description="Disordered" evidence="1">
    <location>
        <begin position="1"/>
        <end position="20"/>
    </location>
</feature>
<accession>A0A261XUP6</accession>
<name>A0A261XUP6_9FUNG</name>
<proteinExistence type="predicted"/>
<dbReference type="OrthoDB" id="2224642at2759"/>
<evidence type="ECO:0000313" key="3">
    <source>
        <dbReference type="Proteomes" id="UP000242875"/>
    </source>
</evidence>
<evidence type="ECO:0000313" key="2">
    <source>
        <dbReference type="EMBL" id="OZJ02097.1"/>
    </source>
</evidence>